<gene>
    <name evidence="2" type="ORF">O3P16_12065</name>
</gene>
<keyword evidence="3" id="KW-1185">Reference proteome</keyword>
<dbReference type="RefSeq" id="WP_407031873.1">
    <property type="nucleotide sequence ID" value="NZ_JAQGEF010000014.1"/>
</dbReference>
<dbReference type="EMBL" id="JAQGEF010000014">
    <property type="protein sequence ID" value="MDA3615546.1"/>
    <property type="molecule type" value="Genomic_DNA"/>
</dbReference>
<comment type="caution">
    <text evidence="2">The sequence shown here is derived from an EMBL/GenBank/DDBJ whole genome shotgun (WGS) entry which is preliminary data.</text>
</comment>
<evidence type="ECO:0000313" key="3">
    <source>
        <dbReference type="Proteomes" id="UP001210231"/>
    </source>
</evidence>
<name>A0ABT4UL17_9BACT</name>
<keyword evidence="1" id="KW-0175">Coiled coil</keyword>
<reference evidence="2 3" key="1">
    <citation type="submission" date="2022-12" db="EMBL/GenBank/DDBJ databases">
        <title>Chitinophagaceae gen. sp. nov., a new member of the family Chitinophagaceae, isolated from soil in a chemical factory.</title>
        <authorList>
            <person name="Ke Z."/>
        </authorList>
    </citation>
    <scope>NUCLEOTIDE SEQUENCE [LARGE SCALE GENOMIC DNA]</scope>
    <source>
        <strain evidence="2 3">LY-5</strain>
    </source>
</reference>
<evidence type="ECO:0000313" key="2">
    <source>
        <dbReference type="EMBL" id="MDA3615546.1"/>
    </source>
</evidence>
<organism evidence="2 3">
    <name type="scientific">Polluticaenibacter yanchengensis</name>
    <dbReference type="NCBI Taxonomy" id="3014562"/>
    <lineage>
        <taxon>Bacteria</taxon>
        <taxon>Pseudomonadati</taxon>
        <taxon>Bacteroidota</taxon>
        <taxon>Chitinophagia</taxon>
        <taxon>Chitinophagales</taxon>
        <taxon>Chitinophagaceae</taxon>
        <taxon>Polluticaenibacter</taxon>
    </lineage>
</organism>
<feature type="coiled-coil region" evidence="1">
    <location>
        <begin position="11"/>
        <end position="95"/>
    </location>
</feature>
<protein>
    <submittedName>
        <fullName evidence="2">Uncharacterized protein</fullName>
    </submittedName>
</protein>
<accession>A0ABT4UL17</accession>
<evidence type="ECO:0000256" key="1">
    <source>
        <dbReference type="SAM" id="Coils"/>
    </source>
</evidence>
<sequence>MDSPAELQPQLARLATKMQLILKQKELLQKENEKLRKQLQISEVALQNQKDLNYSLSQKITALQSTNGNLDEETRKDFERKINQYIKDIDKVITQLNG</sequence>
<dbReference type="Proteomes" id="UP001210231">
    <property type="component" value="Unassembled WGS sequence"/>
</dbReference>
<proteinExistence type="predicted"/>